<keyword evidence="1" id="KW-0614">Plasmid</keyword>
<keyword evidence="2" id="KW-1185">Reference proteome</keyword>
<gene>
    <name evidence="1" type="ordered locus">Achl_4329</name>
</gene>
<organism evidence="1 2">
    <name type="scientific">Pseudarthrobacter chlorophenolicus (strain ATCC 700700 / DSM 12829 / CIP 107037 / JCM 12360 / KCTC 9906 / NCIMB 13794 / A6)</name>
    <name type="common">Arthrobacter chlorophenolicus</name>
    <dbReference type="NCBI Taxonomy" id="452863"/>
    <lineage>
        <taxon>Bacteria</taxon>
        <taxon>Bacillati</taxon>
        <taxon>Actinomycetota</taxon>
        <taxon>Actinomycetes</taxon>
        <taxon>Micrococcales</taxon>
        <taxon>Micrococcaceae</taxon>
        <taxon>Pseudarthrobacter</taxon>
    </lineage>
</organism>
<geneLocation type="plasmid" evidence="1 2">
    <name>pACHL01</name>
</geneLocation>
<reference evidence="1" key="1">
    <citation type="submission" date="2009-01" db="EMBL/GenBank/DDBJ databases">
        <title>Complete sequence of plasmid1 of Arthrobacter chlorophenolicus A6.</title>
        <authorList>
            <consortium name="US DOE Joint Genome Institute"/>
            <person name="Lucas S."/>
            <person name="Copeland A."/>
            <person name="Lapidus A."/>
            <person name="Glavina del Rio T."/>
            <person name="Tice H."/>
            <person name="Bruce D."/>
            <person name="Goodwin L."/>
            <person name="Pitluck S."/>
            <person name="Goltsman E."/>
            <person name="Clum A."/>
            <person name="Larimer F."/>
            <person name="Land M."/>
            <person name="Hauser L."/>
            <person name="Kyrpides N."/>
            <person name="Mikhailova N."/>
            <person name="Jansson J."/>
            <person name="Richardson P."/>
        </authorList>
    </citation>
    <scope>NUCLEOTIDE SEQUENCE [LARGE SCALE GENOMIC DNA]</scope>
    <source>
        <strain evidence="1">A6</strain>
        <plasmid evidence="1">pACHL01</plasmid>
    </source>
</reference>
<dbReference type="OrthoDB" id="9961131at2"/>
<dbReference type="Proteomes" id="UP000002505">
    <property type="component" value="Plasmid pACHL01"/>
</dbReference>
<sequence>METSTDLHSALRAAIHAPGVVTKSQLVALLKRFPEPEAPAENDLVIRNGILSVDRRECTCAASAWDAPEGCTHEHHCGLEPLLDISLALERSGYRA</sequence>
<dbReference type="RefSeq" id="WP_012623297.1">
    <property type="nucleotide sequence ID" value="NC_011879.1"/>
</dbReference>
<dbReference type="HOGENOM" id="CLU_2353775_0_0_11"/>
<evidence type="ECO:0000313" key="2">
    <source>
        <dbReference type="Proteomes" id="UP000002505"/>
    </source>
</evidence>
<name>B8HIN3_PSECP</name>
<dbReference type="AlphaFoldDB" id="B8HIN3"/>
<evidence type="ECO:0000313" key="1">
    <source>
        <dbReference type="EMBL" id="ACL42280.1"/>
    </source>
</evidence>
<protein>
    <submittedName>
        <fullName evidence="1">Uncharacterized protein</fullName>
    </submittedName>
</protein>
<proteinExistence type="predicted"/>
<dbReference type="EMBL" id="CP001342">
    <property type="protein sequence ID" value="ACL42280.1"/>
    <property type="molecule type" value="Genomic_DNA"/>
</dbReference>
<accession>B8HIN3</accession>
<dbReference type="KEGG" id="ach:Achl_4329"/>